<name>A0A8S1ME53_PARPR</name>
<sequence length="135" mass="16196">MKDNSIIQNQIWIILSLKLFGFTFNSRINRFEQMKIQLDKSTMKQSLNIKYPFNDIRIIMNFGGDQKHKCEESIYLYNQKNLKTQYIPGKMILKLFGSSLLSFDLDQEFIDWNRLSHIEIAIVKIKRILRYLEQI</sequence>
<proteinExistence type="predicted"/>
<dbReference type="Proteomes" id="UP000688137">
    <property type="component" value="Unassembled WGS sequence"/>
</dbReference>
<reference evidence="1" key="1">
    <citation type="submission" date="2021-01" db="EMBL/GenBank/DDBJ databases">
        <authorList>
            <consortium name="Genoscope - CEA"/>
            <person name="William W."/>
        </authorList>
    </citation>
    <scope>NUCLEOTIDE SEQUENCE</scope>
</reference>
<accession>A0A8S1ME53</accession>
<evidence type="ECO:0000313" key="1">
    <source>
        <dbReference type="EMBL" id="CAD8078870.1"/>
    </source>
</evidence>
<comment type="caution">
    <text evidence="1">The sequence shown here is derived from an EMBL/GenBank/DDBJ whole genome shotgun (WGS) entry which is preliminary data.</text>
</comment>
<organism evidence="1 2">
    <name type="scientific">Paramecium primaurelia</name>
    <dbReference type="NCBI Taxonomy" id="5886"/>
    <lineage>
        <taxon>Eukaryota</taxon>
        <taxon>Sar</taxon>
        <taxon>Alveolata</taxon>
        <taxon>Ciliophora</taxon>
        <taxon>Intramacronucleata</taxon>
        <taxon>Oligohymenophorea</taxon>
        <taxon>Peniculida</taxon>
        <taxon>Parameciidae</taxon>
        <taxon>Paramecium</taxon>
    </lineage>
</organism>
<protein>
    <submittedName>
        <fullName evidence="1">Uncharacterized protein</fullName>
    </submittedName>
</protein>
<dbReference type="AlphaFoldDB" id="A0A8S1ME53"/>
<dbReference type="EMBL" id="CAJJDM010000062">
    <property type="protein sequence ID" value="CAD8078870.1"/>
    <property type="molecule type" value="Genomic_DNA"/>
</dbReference>
<evidence type="ECO:0000313" key="2">
    <source>
        <dbReference type="Proteomes" id="UP000688137"/>
    </source>
</evidence>
<gene>
    <name evidence="1" type="ORF">PPRIM_AZ9-3.1.T0610007</name>
</gene>
<keyword evidence="2" id="KW-1185">Reference proteome</keyword>